<dbReference type="EMBL" id="JABFUD020000011">
    <property type="protein sequence ID" value="KAI5073303.1"/>
    <property type="molecule type" value="Genomic_DNA"/>
</dbReference>
<organism evidence="2 3">
    <name type="scientific">Adiantum capillus-veneris</name>
    <name type="common">Maidenhair fern</name>
    <dbReference type="NCBI Taxonomy" id="13818"/>
    <lineage>
        <taxon>Eukaryota</taxon>
        <taxon>Viridiplantae</taxon>
        <taxon>Streptophyta</taxon>
        <taxon>Embryophyta</taxon>
        <taxon>Tracheophyta</taxon>
        <taxon>Polypodiopsida</taxon>
        <taxon>Polypodiidae</taxon>
        <taxon>Polypodiales</taxon>
        <taxon>Pteridineae</taxon>
        <taxon>Pteridaceae</taxon>
        <taxon>Vittarioideae</taxon>
        <taxon>Adiantum</taxon>
    </lineage>
</organism>
<protein>
    <recommendedName>
        <fullName evidence="1">Methyltransferase FkbM domain-containing protein</fullName>
    </recommendedName>
</protein>
<dbReference type="SUPFAM" id="SSF53335">
    <property type="entry name" value="S-adenosyl-L-methionine-dependent methyltransferases"/>
    <property type="match status" value="1"/>
</dbReference>
<dbReference type="InterPro" id="IPR052514">
    <property type="entry name" value="SAM-dependent_MTase"/>
</dbReference>
<dbReference type="PANTHER" id="PTHR34203:SF13">
    <property type="entry name" value="EXPRESSED PROTEIN"/>
    <property type="match status" value="1"/>
</dbReference>
<dbReference type="NCBIfam" id="TIGR01444">
    <property type="entry name" value="fkbM_fam"/>
    <property type="match status" value="1"/>
</dbReference>
<dbReference type="PANTHER" id="PTHR34203">
    <property type="entry name" value="METHYLTRANSFERASE, FKBM FAMILY PROTEIN"/>
    <property type="match status" value="1"/>
</dbReference>
<evidence type="ECO:0000313" key="3">
    <source>
        <dbReference type="Proteomes" id="UP000886520"/>
    </source>
</evidence>
<name>A0A9D4USK1_ADICA</name>
<dbReference type="AlphaFoldDB" id="A0A9D4USK1"/>
<dbReference type="InterPro" id="IPR029063">
    <property type="entry name" value="SAM-dependent_MTases_sf"/>
</dbReference>
<evidence type="ECO:0000259" key="1">
    <source>
        <dbReference type="Pfam" id="PF05050"/>
    </source>
</evidence>
<proteinExistence type="predicted"/>
<comment type="caution">
    <text evidence="2">The sequence shown here is derived from an EMBL/GenBank/DDBJ whole genome shotgun (WGS) entry which is preliminary data.</text>
</comment>
<sequence>MVYDEHESTARFLLPATGVTIDILPGSEIEVEVIYREIFEDGVYCKHGRNVADRMKDEAGAGGSKQVMNVKALLNVALGDRVCAAGVPFTLFPRHPGNSTLNPEERIRVQRGIVEPYFFEGARQYVVPMTTLSDVMEERGIERVDILKVDVEGAELMVLKGVQDVHWSRISQVVMEVPDIDEEIYTEGTIASVKRVLLITQLLKKHGFMVITEFDPNGKNHMVYARRI</sequence>
<dbReference type="Gene3D" id="3.40.50.150">
    <property type="entry name" value="Vaccinia Virus protein VP39"/>
    <property type="match status" value="1"/>
</dbReference>
<feature type="domain" description="Methyltransferase FkbM" evidence="1">
    <location>
        <begin position="115"/>
        <end position="208"/>
    </location>
</feature>
<accession>A0A9D4USK1</accession>
<dbReference type="Proteomes" id="UP000886520">
    <property type="component" value="Chromosome 11"/>
</dbReference>
<reference evidence="2" key="1">
    <citation type="submission" date="2021-01" db="EMBL/GenBank/DDBJ databases">
        <title>Adiantum capillus-veneris genome.</title>
        <authorList>
            <person name="Fang Y."/>
            <person name="Liao Q."/>
        </authorList>
    </citation>
    <scope>NUCLEOTIDE SEQUENCE</scope>
    <source>
        <strain evidence="2">H3</strain>
        <tissue evidence="2">Leaf</tissue>
    </source>
</reference>
<evidence type="ECO:0000313" key="2">
    <source>
        <dbReference type="EMBL" id="KAI5073303.1"/>
    </source>
</evidence>
<gene>
    <name evidence="2" type="ORF">GOP47_0011316</name>
</gene>
<keyword evidence="3" id="KW-1185">Reference proteome</keyword>
<dbReference type="OrthoDB" id="5835829at2759"/>
<dbReference type="Pfam" id="PF05050">
    <property type="entry name" value="Methyltransf_21"/>
    <property type="match status" value="1"/>
</dbReference>
<dbReference type="InterPro" id="IPR006342">
    <property type="entry name" value="FkbM_mtfrase"/>
</dbReference>